<organism evidence="3 4">
    <name type="scientific">Microlunatus aurantiacus</name>
    <dbReference type="NCBI Taxonomy" id="446786"/>
    <lineage>
        <taxon>Bacteria</taxon>
        <taxon>Bacillati</taxon>
        <taxon>Actinomycetota</taxon>
        <taxon>Actinomycetes</taxon>
        <taxon>Propionibacteriales</taxon>
        <taxon>Propionibacteriaceae</taxon>
        <taxon>Microlunatus</taxon>
    </lineage>
</organism>
<accession>A0ABP7DBL1</accession>
<evidence type="ECO:0000256" key="2">
    <source>
        <dbReference type="SAM" id="SignalP"/>
    </source>
</evidence>
<sequence>MLLVAAIAAASLVVAGCTPAPPPPTEIPHTGPDARTHWELRHRLLDTRGLSVVGQQIDHGGESTTVRLTDAATNVSEDCFVALSVPGQGGPDNKVGERVATTYEGRPAVRSGAGAEADYLMWRLEDDSWVEVSCAGLDSRTSIERVAAAVDLEPTPIMIPFDVGLPDGYAPAEIVVDLDRPSGRVYVGRLGRRPWSPEAELDLAYGAPELSSDPPGEPTTLAGRPARVDDTSTSPAVWVQEQGRWVYAGVTASDTGPYPNRRSELPAIRAIAESFTFAEDLTDPSTWLAADGVFG</sequence>
<evidence type="ECO:0000313" key="3">
    <source>
        <dbReference type="EMBL" id="GAA3702389.1"/>
    </source>
</evidence>
<name>A0ABP7DBL1_9ACTN</name>
<evidence type="ECO:0000313" key="4">
    <source>
        <dbReference type="Proteomes" id="UP001500051"/>
    </source>
</evidence>
<evidence type="ECO:0000256" key="1">
    <source>
        <dbReference type="SAM" id="MobiDB-lite"/>
    </source>
</evidence>
<feature type="chain" id="PRO_5046930620" evidence="2">
    <location>
        <begin position="21"/>
        <end position="295"/>
    </location>
</feature>
<feature type="region of interest" description="Disordered" evidence="1">
    <location>
        <begin position="206"/>
        <end position="233"/>
    </location>
</feature>
<feature type="signal peptide" evidence="2">
    <location>
        <begin position="1"/>
        <end position="20"/>
    </location>
</feature>
<protein>
    <submittedName>
        <fullName evidence="3">Uncharacterized protein</fullName>
    </submittedName>
</protein>
<gene>
    <name evidence="3" type="ORF">GCM10022204_19300</name>
</gene>
<reference evidence="4" key="1">
    <citation type="journal article" date="2019" name="Int. J. Syst. Evol. Microbiol.">
        <title>The Global Catalogue of Microorganisms (GCM) 10K type strain sequencing project: providing services to taxonomists for standard genome sequencing and annotation.</title>
        <authorList>
            <consortium name="The Broad Institute Genomics Platform"/>
            <consortium name="The Broad Institute Genome Sequencing Center for Infectious Disease"/>
            <person name="Wu L."/>
            <person name="Ma J."/>
        </authorList>
    </citation>
    <scope>NUCLEOTIDE SEQUENCE [LARGE SCALE GENOMIC DNA]</scope>
    <source>
        <strain evidence="4">JCM 16548</strain>
    </source>
</reference>
<dbReference type="EMBL" id="BAAAYX010000004">
    <property type="protein sequence ID" value="GAA3702389.1"/>
    <property type="molecule type" value="Genomic_DNA"/>
</dbReference>
<keyword evidence="4" id="KW-1185">Reference proteome</keyword>
<proteinExistence type="predicted"/>
<comment type="caution">
    <text evidence="3">The sequence shown here is derived from an EMBL/GenBank/DDBJ whole genome shotgun (WGS) entry which is preliminary data.</text>
</comment>
<keyword evidence="2" id="KW-0732">Signal</keyword>
<dbReference type="Proteomes" id="UP001500051">
    <property type="component" value="Unassembled WGS sequence"/>
</dbReference>